<gene>
    <name evidence="2" type="ORF">O181_089322</name>
</gene>
<dbReference type="EMBL" id="AVOT02054957">
    <property type="protein sequence ID" value="MBW0549607.1"/>
    <property type="molecule type" value="Genomic_DNA"/>
</dbReference>
<organism evidence="2 3">
    <name type="scientific">Austropuccinia psidii MF-1</name>
    <dbReference type="NCBI Taxonomy" id="1389203"/>
    <lineage>
        <taxon>Eukaryota</taxon>
        <taxon>Fungi</taxon>
        <taxon>Dikarya</taxon>
        <taxon>Basidiomycota</taxon>
        <taxon>Pucciniomycotina</taxon>
        <taxon>Pucciniomycetes</taxon>
        <taxon>Pucciniales</taxon>
        <taxon>Sphaerophragmiaceae</taxon>
        <taxon>Austropuccinia</taxon>
    </lineage>
</organism>
<comment type="caution">
    <text evidence="2">The sequence shown here is derived from an EMBL/GenBank/DDBJ whole genome shotgun (WGS) entry which is preliminary data.</text>
</comment>
<evidence type="ECO:0000259" key="1">
    <source>
        <dbReference type="Pfam" id="PF05699"/>
    </source>
</evidence>
<keyword evidence="3" id="KW-1185">Reference proteome</keyword>
<protein>
    <recommendedName>
        <fullName evidence="1">HAT C-terminal dimerisation domain-containing protein</fullName>
    </recommendedName>
</protein>
<dbReference type="InterPro" id="IPR012337">
    <property type="entry name" value="RNaseH-like_sf"/>
</dbReference>
<dbReference type="GO" id="GO:0046983">
    <property type="term" value="F:protein dimerization activity"/>
    <property type="evidence" value="ECO:0007669"/>
    <property type="project" value="InterPro"/>
</dbReference>
<dbReference type="Proteomes" id="UP000765509">
    <property type="component" value="Unassembled WGS sequence"/>
</dbReference>
<feature type="domain" description="HAT C-terminal dimerisation" evidence="1">
    <location>
        <begin position="45"/>
        <end position="114"/>
    </location>
</feature>
<sequence length="122" mass="13878">MSESEQLDLLRHLKESLIEASYDVPNGQGDELVCYLKNLYPMTKGEPIINYWKRQIITGNFPMLGQIALHYLTIPAGSTCIKRVFPHSGRLRTPTWEALGAQTISHLTCLKEWLNDETSPYA</sequence>
<dbReference type="AlphaFoldDB" id="A0A9Q3P6J3"/>
<dbReference type="OrthoDB" id="7851199at2759"/>
<reference evidence="2" key="1">
    <citation type="submission" date="2021-03" db="EMBL/GenBank/DDBJ databases">
        <title>Draft genome sequence of rust myrtle Austropuccinia psidii MF-1, a brazilian biotype.</title>
        <authorList>
            <person name="Quecine M.C."/>
            <person name="Pachon D.M.R."/>
            <person name="Bonatelli M.L."/>
            <person name="Correr F.H."/>
            <person name="Franceschini L.M."/>
            <person name="Leite T.F."/>
            <person name="Margarido G.R.A."/>
            <person name="Almeida C.A."/>
            <person name="Ferrarezi J.A."/>
            <person name="Labate C.A."/>
        </authorList>
    </citation>
    <scope>NUCLEOTIDE SEQUENCE</scope>
    <source>
        <strain evidence="2">MF-1</strain>
    </source>
</reference>
<dbReference type="InterPro" id="IPR008906">
    <property type="entry name" value="HATC_C_dom"/>
</dbReference>
<dbReference type="SUPFAM" id="SSF53098">
    <property type="entry name" value="Ribonuclease H-like"/>
    <property type="match status" value="1"/>
</dbReference>
<dbReference type="Pfam" id="PF05699">
    <property type="entry name" value="Dimer_Tnp_hAT"/>
    <property type="match status" value="1"/>
</dbReference>
<name>A0A9Q3P6J3_9BASI</name>
<proteinExistence type="predicted"/>
<evidence type="ECO:0000313" key="2">
    <source>
        <dbReference type="EMBL" id="MBW0549607.1"/>
    </source>
</evidence>
<accession>A0A9Q3P6J3</accession>
<evidence type="ECO:0000313" key="3">
    <source>
        <dbReference type="Proteomes" id="UP000765509"/>
    </source>
</evidence>